<name>A0ABU6ZIZ3_9FABA</name>
<dbReference type="PANTHER" id="PTHR21530:SF7">
    <property type="entry name" value="TRAB DOMAIN-CONTAINING PROTEIN"/>
    <property type="match status" value="1"/>
</dbReference>
<reference evidence="1 2" key="1">
    <citation type="journal article" date="2023" name="Plants (Basel)">
        <title>Bridging the Gap: Combining Genomics and Transcriptomics Approaches to Understand Stylosanthes scabra, an Orphan Legume from the Brazilian Caatinga.</title>
        <authorList>
            <person name="Ferreira-Neto J.R.C."/>
            <person name="da Silva M.D."/>
            <person name="Binneck E."/>
            <person name="de Melo N.F."/>
            <person name="da Silva R.H."/>
            <person name="de Melo A.L.T.M."/>
            <person name="Pandolfi V."/>
            <person name="Bustamante F.O."/>
            <person name="Brasileiro-Vidal A.C."/>
            <person name="Benko-Iseppon A.M."/>
        </authorList>
    </citation>
    <scope>NUCLEOTIDE SEQUENCE [LARGE SCALE GENOMIC DNA]</scope>
    <source>
        <tissue evidence="1">Leaves</tissue>
    </source>
</reference>
<keyword evidence="2" id="KW-1185">Reference proteome</keyword>
<evidence type="ECO:0000313" key="2">
    <source>
        <dbReference type="Proteomes" id="UP001341840"/>
    </source>
</evidence>
<proteinExistence type="predicted"/>
<dbReference type="InterPro" id="IPR046345">
    <property type="entry name" value="TraB_PrgY-like"/>
</dbReference>
<evidence type="ECO:0000313" key="1">
    <source>
        <dbReference type="EMBL" id="MED6221904.1"/>
    </source>
</evidence>
<accession>A0ABU6ZIZ3</accession>
<gene>
    <name evidence="1" type="ORF">PIB30_059268</name>
</gene>
<dbReference type="EMBL" id="JASCZI010272368">
    <property type="protein sequence ID" value="MED6221904.1"/>
    <property type="molecule type" value="Genomic_DNA"/>
</dbReference>
<sequence length="116" mass="13292">MAGRVLSGCIQLGRVTWINSFVKKCSTLTPSSKEILKELPEHIVPLKLGFCQVYLVGVRHRTQESIADVQRLVSVLKPDVVYLELCEERQELLTSKEIPTKMVETMMKEDTHYIIF</sequence>
<comment type="caution">
    <text evidence="1">The sequence shown here is derived from an EMBL/GenBank/DDBJ whole genome shotgun (WGS) entry which is preliminary data.</text>
</comment>
<dbReference type="Proteomes" id="UP001341840">
    <property type="component" value="Unassembled WGS sequence"/>
</dbReference>
<dbReference type="PANTHER" id="PTHR21530">
    <property type="entry name" value="PHEROMONE SHUTDOWN PROTEIN"/>
    <property type="match status" value="1"/>
</dbReference>
<protein>
    <submittedName>
        <fullName evidence="1">Uncharacterized protein</fullName>
    </submittedName>
</protein>
<organism evidence="1 2">
    <name type="scientific">Stylosanthes scabra</name>
    <dbReference type="NCBI Taxonomy" id="79078"/>
    <lineage>
        <taxon>Eukaryota</taxon>
        <taxon>Viridiplantae</taxon>
        <taxon>Streptophyta</taxon>
        <taxon>Embryophyta</taxon>
        <taxon>Tracheophyta</taxon>
        <taxon>Spermatophyta</taxon>
        <taxon>Magnoliopsida</taxon>
        <taxon>eudicotyledons</taxon>
        <taxon>Gunneridae</taxon>
        <taxon>Pentapetalae</taxon>
        <taxon>rosids</taxon>
        <taxon>fabids</taxon>
        <taxon>Fabales</taxon>
        <taxon>Fabaceae</taxon>
        <taxon>Papilionoideae</taxon>
        <taxon>50 kb inversion clade</taxon>
        <taxon>dalbergioids sensu lato</taxon>
        <taxon>Dalbergieae</taxon>
        <taxon>Pterocarpus clade</taxon>
        <taxon>Stylosanthes</taxon>
    </lineage>
</organism>